<accession>A0A5K1K098</accession>
<name>A0A5K1K098_9APHY</name>
<evidence type="ECO:0000313" key="1">
    <source>
        <dbReference type="EMBL" id="VWO99116.1"/>
    </source>
</evidence>
<proteinExistence type="predicted"/>
<dbReference type="EMBL" id="LR727407">
    <property type="protein sequence ID" value="VWO99116.1"/>
    <property type="molecule type" value="Genomic_DNA"/>
</dbReference>
<reference evidence="1" key="1">
    <citation type="submission" date="2019-10" db="EMBL/GenBank/DDBJ databases">
        <authorList>
            <person name="Nor Muhammad N."/>
        </authorList>
    </citation>
    <scope>NUCLEOTIDE SEQUENCE</scope>
</reference>
<gene>
    <name evidence="1" type="primary">Q1HA66</name>
</gene>
<organism evidence="1">
    <name type="scientific">Ganoderma boninense</name>
    <dbReference type="NCBI Taxonomy" id="34458"/>
    <lineage>
        <taxon>Eukaryota</taxon>
        <taxon>Fungi</taxon>
        <taxon>Dikarya</taxon>
        <taxon>Basidiomycota</taxon>
        <taxon>Agaricomycotina</taxon>
        <taxon>Agaricomycetes</taxon>
        <taxon>Polyporales</taxon>
        <taxon>Polyporaceae</taxon>
        <taxon>Ganoderma</taxon>
    </lineage>
</organism>
<dbReference type="AlphaFoldDB" id="A0A5K1K098"/>
<sequence length="146" mass="16359">MSLYEEADITFSLTSLKFQDEFRDGKAMSEPEKTVRVLITQYGFELYALLICDTIDGSICDNPPNVLAEVLIPDDPVHLEFIGRKLTLRVSWPGKRTFSVQFVGAEEDFWETTRVFGAALANKASMKAKQSRLIHEALSTVPTVPS</sequence>
<protein>
    <submittedName>
        <fullName evidence="1">Uncharacterized protein</fullName>
    </submittedName>
</protein>